<proteinExistence type="predicted"/>
<evidence type="ECO:0000313" key="2">
    <source>
        <dbReference type="EMBL" id="SFE10412.1"/>
    </source>
</evidence>
<dbReference type="EMBL" id="FOMX01000008">
    <property type="protein sequence ID" value="SFE10412.1"/>
    <property type="molecule type" value="Genomic_DNA"/>
</dbReference>
<evidence type="ECO:0000313" key="3">
    <source>
        <dbReference type="Proteomes" id="UP000199400"/>
    </source>
</evidence>
<dbReference type="Proteomes" id="UP000199400">
    <property type="component" value="Unassembled WGS sequence"/>
</dbReference>
<evidence type="ECO:0000256" key="1">
    <source>
        <dbReference type="SAM" id="MobiDB-lite"/>
    </source>
</evidence>
<dbReference type="RefSeq" id="WP_143140533.1">
    <property type="nucleotide sequence ID" value="NZ_FOMX01000008.1"/>
</dbReference>
<reference evidence="3" key="1">
    <citation type="submission" date="2016-10" db="EMBL/GenBank/DDBJ databases">
        <authorList>
            <person name="Varghese N."/>
            <person name="Submissions S."/>
        </authorList>
    </citation>
    <scope>NUCLEOTIDE SEQUENCE [LARGE SCALE GENOMIC DNA]</scope>
    <source>
        <strain evidence="3">ATCC 25963</strain>
    </source>
</reference>
<dbReference type="OrthoDB" id="5540697at2"/>
<feature type="compositionally biased region" description="Gly residues" evidence="1">
    <location>
        <begin position="40"/>
        <end position="57"/>
    </location>
</feature>
<dbReference type="AlphaFoldDB" id="A0A1I1XSW5"/>
<accession>A0A1I1XSW5</accession>
<name>A0A1I1XSW5_9BACT</name>
<dbReference type="PROSITE" id="PS51257">
    <property type="entry name" value="PROKAR_LIPOPROTEIN"/>
    <property type="match status" value="1"/>
</dbReference>
<protein>
    <submittedName>
        <fullName evidence="2">Uncharacterized protein</fullName>
    </submittedName>
</protein>
<feature type="compositionally biased region" description="Low complexity" evidence="1">
    <location>
        <begin position="58"/>
        <end position="82"/>
    </location>
</feature>
<gene>
    <name evidence="2" type="ORF">SAMN02745121_03054</name>
</gene>
<keyword evidence="3" id="KW-1185">Reference proteome</keyword>
<organism evidence="2 3">
    <name type="scientific">Nannocystis exedens</name>
    <dbReference type="NCBI Taxonomy" id="54"/>
    <lineage>
        <taxon>Bacteria</taxon>
        <taxon>Pseudomonadati</taxon>
        <taxon>Myxococcota</taxon>
        <taxon>Polyangia</taxon>
        <taxon>Nannocystales</taxon>
        <taxon>Nannocystaceae</taxon>
        <taxon>Nannocystis</taxon>
    </lineage>
</organism>
<sequence length="304" mass="30504">MIRRIAAGGQFGWTLSLSLLSCGSDIDPLDTVGAGTNMSGPGGGPGGGDPSGPGEPTGGTTEASATGVATTTTSGDPTTSGGAEPGREICDEYLACLTVTMPEMVPSAQMGFGPMGTCWEGTPESIQQCINACEGALEALHMTYPTEPACSECEETADCPDGERCTAGSCNPPTCGDGIVDDGEICDYPENGCADCMGATCNPFTNQGCRGEDSCQLVFSDAAFTVCTTSEPLPEGAPCPMLQDYCGLGNICAPAEFVPGCAGTGCCAPLCQLQTSDACPDGLVCGEFFAESALGNYAGVCVPG</sequence>
<feature type="region of interest" description="Disordered" evidence="1">
    <location>
        <begin position="31"/>
        <end position="86"/>
    </location>
</feature>